<reference evidence="1 2" key="1">
    <citation type="submission" date="2017-12" db="EMBL/GenBank/DDBJ databases">
        <title>Comparative genomics of Botrytis spp.</title>
        <authorList>
            <person name="Valero-Jimenez C.A."/>
            <person name="Tapia P."/>
            <person name="Veloso J."/>
            <person name="Silva-Moreno E."/>
            <person name="Staats M."/>
            <person name="Valdes J.H."/>
            <person name="Van Kan J.A.L."/>
        </authorList>
    </citation>
    <scope>NUCLEOTIDE SEQUENCE [LARGE SCALE GENOMIC DNA]</scope>
    <source>
        <strain evidence="1 2">Bt9001</strain>
    </source>
</reference>
<organism evidence="1 2">
    <name type="scientific">Botrytis tulipae</name>
    <dbReference type="NCBI Taxonomy" id="87230"/>
    <lineage>
        <taxon>Eukaryota</taxon>
        <taxon>Fungi</taxon>
        <taxon>Dikarya</taxon>
        <taxon>Ascomycota</taxon>
        <taxon>Pezizomycotina</taxon>
        <taxon>Leotiomycetes</taxon>
        <taxon>Helotiales</taxon>
        <taxon>Sclerotiniaceae</taxon>
        <taxon>Botrytis</taxon>
    </lineage>
</organism>
<gene>
    <name evidence="1" type="ORF">BTUL_0012g01050</name>
</gene>
<dbReference type="Proteomes" id="UP000297777">
    <property type="component" value="Unassembled WGS sequence"/>
</dbReference>
<proteinExistence type="predicted"/>
<name>A0A4Z1F3A3_9HELO</name>
<dbReference type="EMBL" id="PQXH01000012">
    <property type="protein sequence ID" value="TGO18160.1"/>
    <property type="molecule type" value="Genomic_DNA"/>
</dbReference>
<keyword evidence="2" id="KW-1185">Reference proteome</keyword>
<accession>A0A4Z1F3A3</accession>
<protein>
    <submittedName>
        <fullName evidence="1">Uncharacterized protein</fullName>
    </submittedName>
</protein>
<evidence type="ECO:0000313" key="1">
    <source>
        <dbReference type="EMBL" id="TGO18160.1"/>
    </source>
</evidence>
<dbReference type="AlphaFoldDB" id="A0A4Z1F3A3"/>
<sequence length="143" mass="16041">MSVESFMQSRTLEAVSSVGLAGLSNATKDPIFMAIARKKHSDTVNFVIQELEDIMNASIVGLLQKVVMLIIFELINAAPRGSHSLSVHFKGGLSLLKTLALRNYEENKPTTKLQLQFFFAAYIKYFEEDNLPHRNYSSIPSLF</sequence>
<comment type="caution">
    <text evidence="1">The sequence shown here is derived from an EMBL/GenBank/DDBJ whole genome shotgun (WGS) entry which is preliminary data.</text>
</comment>
<evidence type="ECO:0000313" key="2">
    <source>
        <dbReference type="Proteomes" id="UP000297777"/>
    </source>
</evidence>
<dbReference type="OrthoDB" id="5280547at2759"/>